<accession>X1D1E9</accession>
<name>X1D1E9_9ZZZZ</name>
<dbReference type="Pfam" id="PF13229">
    <property type="entry name" value="Beta_helix"/>
    <property type="match status" value="1"/>
</dbReference>
<sequence>DYNLTGSYDGIQLYSSANDNLVHGNICNDNGRYGISVRSSSSNRNWVKNNVLRGNASKAFYDIGTDTKLATKVFQFTEPIVGAWQVTSPAGILVDAATEGALAEGWVPLEAQMVVRFRVKGVALAEPLAGYQMHLEIIVNAGKPTGHEPYNAEAVNVVNKDSTETAAVNDAIEWIINGTDAADIEHIEFGETFECFAMYESAVGSDIATNAVIRTVSVEYV</sequence>
<organism evidence="2">
    <name type="scientific">marine sediment metagenome</name>
    <dbReference type="NCBI Taxonomy" id="412755"/>
    <lineage>
        <taxon>unclassified sequences</taxon>
        <taxon>metagenomes</taxon>
        <taxon>ecological metagenomes</taxon>
    </lineage>
</organism>
<dbReference type="InterPro" id="IPR011050">
    <property type="entry name" value="Pectin_lyase_fold/virulence"/>
</dbReference>
<feature type="domain" description="Right handed beta helix" evidence="1">
    <location>
        <begin position="8"/>
        <end position="67"/>
    </location>
</feature>
<dbReference type="EMBL" id="BART01031458">
    <property type="protein sequence ID" value="GAH14641.1"/>
    <property type="molecule type" value="Genomic_DNA"/>
</dbReference>
<evidence type="ECO:0000313" key="2">
    <source>
        <dbReference type="EMBL" id="GAH14641.1"/>
    </source>
</evidence>
<dbReference type="InterPro" id="IPR022441">
    <property type="entry name" value="Para_beta_helix_rpt-2"/>
</dbReference>
<protein>
    <recommendedName>
        <fullName evidence="1">Right handed beta helix domain-containing protein</fullName>
    </recommendedName>
</protein>
<reference evidence="2" key="1">
    <citation type="journal article" date="2014" name="Front. Microbiol.">
        <title>High frequency of phylogenetically diverse reductive dehalogenase-homologous genes in deep subseafloor sedimentary metagenomes.</title>
        <authorList>
            <person name="Kawai M."/>
            <person name="Futagami T."/>
            <person name="Toyoda A."/>
            <person name="Takaki Y."/>
            <person name="Nishi S."/>
            <person name="Hori S."/>
            <person name="Arai W."/>
            <person name="Tsubouchi T."/>
            <person name="Morono Y."/>
            <person name="Uchiyama I."/>
            <person name="Ito T."/>
            <person name="Fujiyama A."/>
            <person name="Inagaki F."/>
            <person name="Takami H."/>
        </authorList>
    </citation>
    <scope>NUCLEOTIDE SEQUENCE</scope>
    <source>
        <strain evidence="2">Expedition CK06-06</strain>
    </source>
</reference>
<dbReference type="AlphaFoldDB" id="X1D1E9"/>
<feature type="non-terminal residue" evidence="2">
    <location>
        <position position="1"/>
    </location>
</feature>
<dbReference type="SUPFAM" id="SSF51126">
    <property type="entry name" value="Pectin lyase-like"/>
    <property type="match status" value="1"/>
</dbReference>
<gene>
    <name evidence="2" type="ORF">S01H4_54641</name>
</gene>
<dbReference type="InterPro" id="IPR039448">
    <property type="entry name" value="Beta_helix"/>
</dbReference>
<proteinExistence type="predicted"/>
<evidence type="ECO:0000259" key="1">
    <source>
        <dbReference type="Pfam" id="PF13229"/>
    </source>
</evidence>
<dbReference type="Gene3D" id="2.160.20.10">
    <property type="entry name" value="Single-stranded right-handed beta-helix, Pectin lyase-like"/>
    <property type="match status" value="1"/>
</dbReference>
<dbReference type="InterPro" id="IPR012334">
    <property type="entry name" value="Pectin_lyas_fold"/>
</dbReference>
<comment type="caution">
    <text evidence="2">The sequence shown here is derived from an EMBL/GenBank/DDBJ whole genome shotgun (WGS) entry which is preliminary data.</text>
</comment>
<dbReference type="NCBIfam" id="TIGR03804">
    <property type="entry name" value="para_beta_helix"/>
    <property type="match status" value="1"/>
</dbReference>